<evidence type="ECO:0000256" key="1">
    <source>
        <dbReference type="SAM" id="MobiDB-lite"/>
    </source>
</evidence>
<dbReference type="EMBL" id="CAJNON010000082">
    <property type="protein sequence ID" value="CAF0934994.1"/>
    <property type="molecule type" value="Genomic_DNA"/>
</dbReference>
<evidence type="ECO:0000313" key="4">
    <source>
        <dbReference type="Proteomes" id="UP000663891"/>
    </source>
</evidence>
<feature type="region of interest" description="Disordered" evidence="1">
    <location>
        <begin position="39"/>
        <end position="74"/>
    </location>
</feature>
<feature type="compositionally biased region" description="Acidic residues" evidence="1">
    <location>
        <begin position="365"/>
        <end position="374"/>
    </location>
</feature>
<feature type="compositionally biased region" description="Basic residues" evidence="1">
    <location>
        <begin position="379"/>
        <end position="390"/>
    </location>
</feature>
<feature type="compositionally biased region" description="Polar residues" evidence="1">
    <location>
        <begin position="62"/>
        <end position="74"/>
    </location>
</feature>
<evidence type="ECO:0000313" key="2">
    <source>
        <dbReference type="EMBL" id="CAF0934994.1"/>
    </source>
</evidence>
<dbReference type="EMBL" id="CAJOAY010002648">
    <property type="protein sequence ID" value="CAF3968745.1"/>
    <property type="molecule type" value="Genomic_DNA"/>
</dbReference>
<comment type="caution">
    <text evidence="2">The sequence shown here is derived from an EMBL/GenBank/DDBJ whole genome shotgun (WGS) entry which is preliminary data.</text>
</comment>
<proteinExistence type="predicted"/>
<sequence length="390" mass="44000">MAYQPKDVMICAYNDQVFKQLSTILSLDGLQCSNSSFGNDSDTHLSSSSQSSNVQFHDEDVTSSSLNGYPTTSVMRDDPVDVEELFRGQSLGVIHYFNEPVIEVTVTTTPSGVDENMTKIVTDVSSELNLDDLETLSFDQIENLIGEIKQLSEKASLESIDELIVERIMGVKTHLPANLRLRYKTDGPRQVAKSLTNPMAIDIPNLKNIQLNSDQTFLIRLLLATWTENPSDHEYLHQNKLEYHSDEAIVFSDGTIGVPLTSDDITEGIKAFPRLQILKTKLRTYDRELTPLNLSGIASGIDGNETITVNEAKKIFNKYNLKAGRIICQLLIKENESFHFTDIICATHKMEETQQPRKRPKESTQDDEEEEEIDERPSRSKSTKRKKNSH</sequence>
<organism evidence="2 4">
    <name type="scientific">Adineta steineri</name>
    <dbReference type="NCBI Taxonomy" id="433720"/>
    <lineage>
        <taxon>Eukaryota</taxon>
        <taxon>Metazoa</taxon>
        <taxon>Spiralia</taxon>
        <taxon>Gnathifera</taxon>
        <taxon>Rotifera</taxon>
        <taxon>Eurotatoria</taxon>
        <taxon>Bdelloidea</taxon>
        <taxon>Adinetida</taxon>
        <taxon>Adinetidae</taxon>
        <taxon>Adineta</taxon>
    </lineage>
</organism>
<accession>A0A814BXV3</accession>
<dbReference type="Proteomes" id="UP000663891">
    <property type="component" value="Unassembled WGS sequence"/>
</dbReference>
<protein>
    <submittedName>
        <fullName evidence="2">Uncharacterized protein</fullName>
    </submittedName>
</protein>
<reference evidence="2" key="1">
    <citation type="submission" date="2021-02" db="EMBL/GenBank/DDBJ databases">
        <authorList>
            <person name="Nowell W R."/>
        </authorList>
    </citation>
    <scope>NUCLEOTIDE SEQUENCE</scope>
</reference>
<dbReference type="OrthoDB" id="10046130at2759"/>
<dbReference type="Proteomes" id="UP000663881">
    <property type="component" value="Unassembled WGS sequence"/>
</dbReference>
<dbReference type="AlphaFoldDB" id="A0A814BXV3"/>
<feature type="region of interest" description="Disordered" evidence="1">
    <location>
        <begin position="350"/>
        <end position="390"/>
    </location>
</feature>
<evidence type="ECO:0000313" key="3">
    <source>
        <dbReference type="EMBL" id="CAF3968745.1"/>
    </source>
</evidence>
<gene>
    <name evidence="3" type="ORF">OKA104_LOCUS27976</name>
    <name evidence="2" type="ORF">VCS650_LOCUS11155</name>
</gene>
<name>A0A814BXV3_9BILA</name>